<keyword evidence="2" id="KW-1185">Reference proteome</keyword>
<evidence type="ECO:0000313" key="2">
    <source>
        <dbReference type="Proteomes" id="UP000619479"/>
    </source>
</evidence>
<accession>A0A919MAM8</accession>
<reference evidence="1" key="1">
    <citation type="submission" date="2021-01" db="EMBL/GenBank/DDBJ databases">
        <title>Whole genome shotgun sequence of Actinoplanes cyaneus NBRC 14990.</title>
        <authorList>
            <person name="Komaki H."/>
            <person name="Tamura T."/>
        </authorList>
    </citation>
    <scope>NUCLEOTIDE SEQUENCE</scope>
    <source>
        <strain evidence="1">NBRC 14990</strain>
    </source>
</reference>
<evidence type="ECO:0000313" key="1">
    <source>
        <dbReference type="EMBL" id="GID64221.1"/>
    </source>
</evidence>
<organism evidence="1 2">
    <name type="scientific">Actinoplanes cyaneus</name>
    <dbReference type="NCBI Taxonomy" id="52696"/>
    <lineage>
        <taxon>Bacteria</taxon>
        <taxon>Bacillati</taxon>
        <taxon>Actinomycetota</taxon>
        <taxon>Actinomycetes</taxon>
        <taxon>Micromonosporales</taxon>
        <taxon>Micromonosporaceae</taxon>
        <taxon>Actinoplanes</taxon>
    </lineage>
</organism>
<dbReference type="AlphaFoldDB" id="A0A919MAM8"/>
<sequence length="88" mass="9861">MPLPGLVPATIDIDAAITRGRYTPEQLCVLASEADAGFDRQFFAQMLGAIGRFDDQDFIDYGLEPDRVAAMRERFRTWQAGLRTSPPR</sequence>
<dbReference type="EMBL" id="BOMH01000016">
    <property type="protein sequence ID" value="GID64221.1"/>
    <property type="molecule type" value="Genomic_DNA"/>
</dbReference>
<gene>
    <name evidence="1" type="ORF">Acy02nite_21020</name>
</gene>
<dbReference type="Proteomes" id="UP000619479">
    <property type="component" value="Unassembled WGS sequence"/>
</dbReference>
<protein>
    <submittedName>
        <fullName evidence="1">Uncharacterized protein</fullName>
    </submittedName>
</protein>
<proteinExistence type="predicted"/>
<comment type="caution">
    <text evidence="1">The sequence shown here is derived from an EMBL/GenBank/DDBJ whole genome shotgun (WGS) entry which is preliminary data.</text>
</comment>
<name>A0A919MAM8_9ACTN</name>